<gene>
    <name evidence="1" type="ORF">E2562_010343</name>
</gene>
<dbReference type="EMBL" id="SPHZ02000001">
    <property type="protein sequence ID" value="KAF0932430.1"/>
    <property type="molecule type" value="Genomic_DNA"/>
</dbReference>
<proteinExistence type="predicted"/>
<evidence type="ECO:0000313" key="2">
    <source>
        <dbReference type="Proteomes" id="UP000479710"/>
    </source>
</evidence>
<evidence type="ECO:0000313" key="1">
    <source>
        <dbReference type="EMBL" id="KAF0932430.1"/>
    </source>
</evidence>
<protein>
    <submittedName>
        <fullName evidence="1">Uncharacterized protein</fullName>
    </submittedName>
</protein>
<organism evidence="1 2">
    <name type="scientific">Oryza meyeriana var. granulata</name>
    <dbReference type="NCBI Taxonomy" id="110450"/>
    <lineage>
        <taxon>Eukaryota</taxon>
        <taxon>Viridiplantae</taxon>
        <taxon>Streptophyta</taxon>
        <taxon>Embryophyta</taxon>
        <taxon>Tracheophyta</taxon>
        <taxon>Spermatophyta</taxon>
        <taxon>Magnoliopsida</taxon>
        <taxon>Liliopsida</taxon>
        <taxon>Poales</taxon>
        <taxon>Poaceae</taxon>
        <taxon>BOP clade</taxon>
        <taxon>Oryzoideae</taxon>
        <taxon>Oryzeae</taxon>
        <taxon>Oryzinae</taxon>
        <taxon>Oryza</taxon>
        <taxon>Oryza meyeriana</taxon>
    </lineage>
</organism>
<name>A0A6G1F6B2_9ORYZ</name>
<accession>A0A6G1F6B2</accession>
<sequence>MGGEGLDSQSRFPFPFRSAVHPLLLAPLSRPGPPLPPASGGNVIILCPRDLQCPRGLVSNPLLQPVGIEV</sequence>
<dbReference type="Proteomes" id="UP000479710">
    <property type="component" value="Unassembled WGS sequence"/>
</dbReference>
<dbReference type="AlphaFoldDB" id="A0A6G1F6B2"/>
<reference evidence="1 2" key="1">
    <citation type="submission" date="2019-11" db="EMBL/GenBank/DDBJ databases">
        <title>Whole genome sequence of Oryza granulata.</title>
        <authorList>
            <person name="Li W."/>
        </authorList>
    </citation>
    <scope>NUCLEOTIDE SEQUENCE [LARGE SCALE GENOMIC DNA]</scope>
    <source>
        <strain evidence="2">cv. Menghai</strain>
        <tissue evidence="1">Leaf</tissue>
    </source>
</reference>
<keyword evidence="2" id="KW-1185">Reference proteome</keyword>
<comment type="caution">
    <text evidence="1">The sequence shown here is derived from an EMBL/GenBank/DDBJ whole genome shotgun (WGS) entry which is preliminary data.</text>
</comment>